<dbReference type="Pfam" id="PF02405">
    <property type="entry name" value="MlaE"/>
    <property type="match status" value="1"/>
</dbReference>
<reference evidence="8 9" key="1">
    <citation type="submission" date="2019-04" db="EMBL/GenBank/DDBJ databases">
        <authorList>
            <person name="Van Vliet M D."/>
        </authorList>
    </citation>
    <scope>NUCLEOTIDE SEQUENCE [LARGE SCALE GENOMIC DNA]</scope>
    <source>
        <strain evidence="8 9">F1</strain>
    </source>
</reference>
<accession>A0A6C2U6M4</accession>
<dbReference type="PANTHER" id="PTHR30188:SF4">
    <property type="entry name" value="PROTEIN TRIGALACTOSYLDIACYLGLYCEROL 1, CHLOROPLASTIC"/>
    <property type="match status" value="1"/>
</dbReference>
<keyword evidence="9" id="KW-1185">Reference proteome</keyword>
<feature type="transmembrane region" description="Helical" evidence="7">
    <location>
        <begin position="106"/>
        <end position="125"/>
    </location>
</feature>
<dbReference type="AlphaFoldDB" id="A0A6C2U6M4"/>
<evidence type="ECO:0000256" key="3">
    <source>
        <dbReference type="ARBA" id="ARBA00022448"/>
    </source>
</evidence>
<gene>
    <name evidence="8" type="primary">mlaE_2</name>
    <name evidence="8" type="ORF">PDESU_03763</name>
</gene>
<keyword evidence="3" id="KW-0813">Transport</keyword>
<dbReference type="NCBIfam" id="TIGR00056">
    <property type="entry name" value="MlaE family lipid ABC transporter permease subunit"/>
    <property type="match status" value="1"/>
</dbReference>
<proteinExistence type="inferred from homology"/>
<feature type="transmembrane region" description="Helical" evidence="7">
    <location>
        <begin position="202"/>
        <end position="222"/>
    </location>
</feature>
<dbReference type="GO" id="GO:0005548">
    <property type="term" value="F:phospholipid transporter activity"/>
    <property type="evidence" value="ECO:0007669"/>
    <property type="project" value="TreeGrafter"/>
</dbReference>
<comment type="similarity">
    <text evidence="2 7">Belongs to the MlaE permease family.</text>
</comment>
<evidence type="ECO:0000256" key="2">
    <source>
        <dbReference type="ARBA" id="ARBA00007556"/>
    </source>
</evidence>
<evidence type="ECO:0000256" key="6">
    <source>
        <dbReference type="ARBA" id="ARBA00023136"/>
    </source>
</evidence>
<organism evidence="8 9">
    <name type="scientific">Pontiella desulfatans</name>
    <dbReference type="NCBI Taxonomy" id="2750659"/>
    <lineage>
        <taxon>Bacteria</taxon>
        <taxon>Pseudomonadati</taxon>
        <taxon>Kiritimatiellota</taxon>
        <taxon>Kiritimatiellia</taxon>
        <taxon>Kiritimatiellales</taxon>
        <taxon>Pontiellaceae</taxon>
        <taxon>Pontiella</taxon>
    </lineage>
</organism>
<comment type="subcellular location">
    <subcellularLocation>
        <location evidence="1">Membrane</location>
        <topology evidence="1">Multi-pass membrane protein</topology>
    </subcellularLocation>
</comment>
<dbReference type="GO" id="GO:0043190">
    <property type="term" value="C:ATP-binding cassette (ABC) transporter complex"/>
    <property type="evidence" value="ECO:0007669"/>
    <property type="project" value="InterPro"/>
</dbReference>
<dbReference type="EMBL" id="CAAHFG010000002">
    <property type="protein sequence ID" value="VGO15181.1"/>
    <property type="molecule type" value="Genomic_DNA"/>
</dbReference>
<evidence type="ECO:0000256" key="7">
    <source>
        <dbReference type="RuleBase" id="RU362044"/>
    </source>
</evidence>
<evidence type="ECO:0000313" key="9">
    <source>
        <dbReference type="Proteomes" id="UP000366872"/>
    </source>
</evidence>
<evidence type="ECO:0000256" key="4">
    <source>
        <dbReference type="ARBA" id="ARBA00022692"/>
    </source>
</evidence>
<dbReference type="RefSeq" id="WP_136080771.1">
    <property type="nucleotide sequence ID" value="NZ_CAAHFG010000002.1"/>
</dbReference>
<dbReference type="InterPro" id="IPR003453">
    <property type="entry name" value="ABC_MlaE_roteobac"/>
</dbReference>
<sequence>MQYPVRSAQRLGALVLQLLHDTGHGMFMLFEAFWFMQFAFGKRSRYETATQLYITGIKSLAVISVVALFTGMILALQTGLELRRYGQEVYIGSAVAVSMIREMGPFMTGLIIAASVGSAIAAQLGTMSVSEEISALEVMSINPNRFLVMPRLVALTVMMPILTVYTNILGILGGAVVGATQLGVSFDAYVGNATEFATNKDLYVGLFKALLFGIIITTVSCHQGFMTTEGAVGVGKATRRSVIISFLVILVVGYMVTRLFYI</sequence>
<keyword evidence="6 7" id="KW-0472">Membrane</keyword>
<feature type="transmembrane region" description="Helical" evidence="7">
    <location>
        <begin position="52"/>
        <end position="76"/>
    </location>
</feature>
<name>A0A6C2U6M4_PONDE</name>
<dbReference type="InterPro" id="IPR030802">
    <property type="entry name" value="Permease_MalE"/>
</dbReference>
<protein>
    <submittedName>
        <fullName evidence="8">Putative phospholipid ABC transporter permease protein MlaE</fullName>
    </submittedName>
</protein>
<evidence type="ECO:0000256" key="5">
    <source>
        <dbReference type="ARBA" id="ARBA00022989"/>
    </source>
</evidence>
<feature type="transmembrane region" description="Helical" evidence="7">
    <location>
        <begin position="171"/>
        <end position="190"/>
    </location>
</feature>
<evidence type="ECO:0000256" key="1">
    <source>
        <dbReference type="ARBA" id="ARBA00004141"/>
    </source>
</evidence>
<dbReference type="PANTHER" id="PTHR30188">
    <property type="entry name" value="ABC TRANSPORTER PERMEASE PROTEIN-RELATED"/>
    <property type="match status" value="1"/>
</dbReference>
<evidence type="ECO:0000313" key="8">
    <source>
        <dbReference type="EMBL" id="VGO15181.1"/>
    </source>
</evidence>
<dbReference type="Proteomes" id="UP000366872">
    <property type="component" value="Unassembled WGS sequence"/>
</dbReference>
<keyword evidence="4 7" id="KW-0812">Transmembrane</keyword>
<keyword evidence="5 7" id="KW-1133">Transmembrane helix</keyword>
<feature type="transmembrane region" description="Helical" evidence="7">
    <location>
        <begin position="242"/>
        <end position="261"/>
    </location>
</feature>